<dbReference type="PROSITE" id="PS51214">
    <property type="entry name" value="IBB"/>
    <property type="match status" value="1"/>
</dbReference>
<evidence type="ECO:0000313" key="7">
    <source>
        <dbReference type="EMBL" id="PIC26760.1"/>
    </source>
</evidence>
<dbReference type="STRING" id="1611254.A0A2G5THL3"/>
<dbReference type="PANTHER" id="PTHR23316">
    <property type="entry name" value="IMPORTIN ALPHA"/>
    <property type="match status" value="1"/>
</dbReference>
<feature type="region of interest" description="Disordered" evidence="5">
    <location>
        <begin position="1"/>
        <end position="33"/>
    </location>
</feature>
<dbReference type="Pfam" id="PF01749">
    <property type="entry name" value="IBB"/>
    <property type="match status" value="1"/>
</dbReference>
<sequence>MDDHRPNHEGRSKMYKTNARDQNEMRRKRREDEVQIRKCRREERFERNRKMTTERSLSQDENSEILKKVIDGLHSMNDEVISESLTRLHDNVKYNGWTVQALAKGQILNKISDVYCNRMISNATRQLIAEIFSITSNLGIQANEACNPDETVIQSLVTNISQFSNDEDVLCDTFQSIACFIIRSLIYRNLALDNAIVPELLVVSTQPMSVLLHRSLMWLVSLFCEKLDKYSPDVDEVAPLLEIIASGITSTDAMVQTDAASACASLAEWSPIYEHMQEQKLCSMLVANLSNDKGNARPKVKCAISYIIQATGYFTEEMIEAGLLNVLKGFVNVSYMSQEVCFIISNICVEGEHTIDKLIESGVLKEVARVMDAAEYRARKEAAFVICHCCASSNRQHLEYVIELGMLTAFTDLLTCMDVSLVSYILDAITSLLQFGELYNQNNTNPVAEKLEEIGCREKLEFLVESQCFEIHAKAFTILERFYEDDGAIAAAEEVTDYQPRSTIDSTIEMLIRNSATTTSQPFTF</sequence>
<comment type="caution">
    <text evidence="7">The sequence shown here is derived from an EMBL/GenBank/DDBJ whole genome shotgun (WGS) entry which is preliminary data.</text>
</comment>
<organism evidence="7 8">
    <name type="scientific">Caenorhabditis nigoni</name>
    <dbReference type="NCBI Taxonomy" id="1611254"/>
    <lineage>
        <taxon>Eukaryota</taxon>
        <taxon>Metazoa</taxon>
        <taxon>Ecdysozoa</taxon>
        <taxon>Nematoda</taxon>
        <taxon>Chromadorea</taxon>
        <taxon>Rhabditida</taxon>
        <taxon>Rhabditina</taxon>
        <taxon>Rhabditomorpha</taxon>
        <taxon>Rhabditoidea</taxon>
        <taxon>Rhabditidae</taxon>
        <taxon>Peloderinae</taxon>
        <taxon>Caenorhabditis</taxon>
    </lineage>
</organism>
<evidence type="ECO:0000256" key="2">
    <source>
        <dbReference type="ARBA" id="ARBA00022448"/>
    </source>
</evidence>
<dbReference type="FunFam" id="1.25.10.10:FF:001286">
    <property type="entry name" value="Importin subunit alpha-1"/>
    <property type="match status" value="1"/>
</dbReference>
<evidence type="ECO:0000256" key="3">
    <source>
        <dbReference type="ARBA" id="ARBA00022927"/>
    </source>
</evidence>
<dbReference type="GO" id="GO:0061608">
    <property type="term" value="F:nuclear import signal receptor activity"/>
    <property type="evidence" value="ECO:0007669"/>
    <property type="project" value="InterPro"/>
</dbReference>
<evidence type="ECO:0000259" key="6">
    <source>
        <dbReference type="PROSITE" id="PS51214"/>
    </source>
</evidence>
<reference evidence="8" key="1">
    <citation type="submission" date="2017-10" db="EMBL/GenBank/DDBJ databases">
        <title>Rapid genome shrinkage in a self-fertile nematode reveals novel sperm competition proteins.</title>
        <authorList>
            <person name="Yin D."/>
            <person name="Schwarz E.M."/>
            <person name="Thomas C.G."/>
            <person name="Felde R.L."/>
            <person name="Korf I.F."/>
            <person name="Cutter A.D."/>
            <person name="Schartner C.M."/>
            <person name="Ralston E.J."/>
            <person name="Meyer B.J."/>
            <person name="Haag E.S."/>
        </authorList>
    </citation>
    <scope>NUCLEOTIDE SEQUENCE [LARGE SCALE GENOMIC DNA]</scope>
    <source>
        <strain evidence="8">JU1422</strain>
    </source>
</reference>
<dbReference type="Gene3D" id="1.25.10.10">
    <property type="entry name" value="Leucine-rich Repeat Variant"/>
    <property type="match status" value="1"/>
</dbReference>
<dbReference type="InterPro" id="IPR016024">
    <property type="entry name" value="ARM-type_fold"/>
</dbReference>
<dbReference type="AlphaFoldDB" id="A0A2G5THL3"/>
<dbReference type="Proteomes" id="UP000230233">
    <property type="component" value="Chromosome V"/>
</dbReference>
<evidence type="ECO:0000256" key="1">
    <source>
        <dbReference type="ARBA" id="ARBA00010394"/>
    </source>
</evidence>
<evidence type="ECO:0000256" key="4">
    <source>
        <dbReference type="PROSITE-ProRule" id="PRU00561"/>
    </source>
</evidence>
<comment type="similarity">
    <text evidence="1">Belongs to the importin alpha family.</text>
</comment>
<dbReference type="Pfam" id="PF16186">
    <property type="entry name" value="Arm_3"/>
    <property type="match status" value="1"/>
</dbReference>
<protein>
    <recommendedName>
        <fullName evidence="6">IBB domain-containing protein</fullName>
    </recommendedName>
</protein>
<feature type="domain" description="IBB" evidence="6">
    <location>
        <begin position="1"/>
        <end position="58"/>
    </location>
</feature>
<gene>
    <name evidence="7" type="primary">Cni-ima-1</name>
    <name evidence="7" type="synonym">Cnig_chr_V.g19236</name>
    <name evidence="7" type="ORF">B9Z55_019236</name>
</gene>
<evidence type="ECO:0000313" key="8">
    <source>
        <dbReference type="Proteomes" id="UP000230233"/>
    </source>
</evidence>
<keyword evidence="2 4" id="KW-0813">Transport</keyword>
<dbReference type="InterPro" id="IPR011989">
    <property type="entry name" value="ARM-like"/>
</dbReference>
<dbReference type="OrthoDB" id="5823958at2759"/>
<dbReference type="InterPro" id="IPR032413">
    <property type="entry name" value="Arm_3"/>
</dbReference>
<keyword evidence="8" id="KW-1185">Reference proteome</keyword>
<dbReference type="InterPro" id="IPR002652">
    <property type="entry name" value="Importin-a_IBB"/>
</dbReference>
<proteinExistence type="inferred from homology"/>
<accession>A0A2G5THL3</accession>
<dbReference type="GO" id="GO:0006606">
    <property type="term" value="P:protein import into nucleus"/>
    <property type="evidence" value="ECO:0007669"/>
    <property type="project" value="InterPro"/>
</dbReference>
<evidence type="ECO:0000256" key="5">
    <source>
        <dbReference type="SAM" id="MobiDB-lite"/>
    </source>
</evidence>
<dbReference type="EMBL" id="PDUG01000005">
    <property type="protein sequence ID" value="PIC26760.1"/>
    <property type="molecule type" value="Genomic_DNA"/>
</dbReference>
<name>A0A2G5THL3_9PELO</name>
<keyword evidence="3" id="KW-0653">Protein transport</keyword>
<dbReference type="SUPFAM" id="SSF48371">
    <property type="entry name" value="ARM repeat"/>
    <property type="match status" value="1"/>
</dbReference>